<keyword evidence="2" id="KW-1185">Reference proteome</keyword>
<name>A0A2C5Y675_9HYPO</name>
<gene>
    <name evidence="1" type="ORF">CDD81_3622</name>
</gene>
<organism evidence="1 2">
    <name type="scientific">Ophiocordyceps australis</name>
    <dbReference type="NCBI Taxonomy" id="1399860"/>
    <lineage>
        <taxon>Eukaryota</taxon>
        <taxon>Fungi</taxon>
        <taxon>Dikarya</taxon>
        <taxon>Ascomycota</taxon>
        <taxon>Pezizomycotina</taxon>
        <taxon>Sordariomycetes</taxon>
        <taxon>Hypocreomycetidae</taxon>
        <taxon>Hypocreales</taxon>
        <taxon>Ophiocordycipitaceae</taxon>
        <taxon>Ophiocordyceps</taxon>
    </lineage>
</organism>
<proteinExistence type="predicted"/>
<sequence>MDPLLRNEAPSLLRRNSRLAFRVALDTHSLDIAASCHASAAWSSPSQCHISSPVINFGKLVQSLMDTPQANILVGPLADVPPLRPPCRPNLTSPISPSWPSCCHAVSPSEESDGRESERESFMAGIFMPDPCRTPYLSVPLPSTSLAGLGQLYLATTVCLLRPVGLASNVGIAMGAPLRVPSRCFSSVMSASKISAVQARQVYSWLSFESMLLSQSRLPSSPRAPPLPPLHRHQNR</sequence>
<evidence type="ECO:0000313" key="2">
    <source>
        <dbReference type="Proteomes" id="UP000226192"/>
    </source>
</evidence>
<dbReference type="AlphaFoldDB" id="A0A2C5Y675"/>
<evidence type="ECO:0000313" key="1">
    <source>
        <dbReference type="EMBL" id="PHH64985.1"/>
    </source>
</evidence>
<dbReference type="EMBL" id="NJET01000023">
    <property type="protein sequence ID" value="PHH64985.1"/>
    <property type="molecule type" value="Genomic_DNA"/>
</dbReference>
<reference evidence="1 2" key="1">
    <citation type="submission" date="2017-06" db="EMBL/GenBank/DDBJ databases">
        <title>Ant-infecting Ophiocordyceps genomes reveal a high diversity of potential behavioral manipulation genes and a possible major role for enterotoxins.</title>
        <authorList>
            <person name="De Bekker C."/>
            <person name="Evans H.C."/>
            <person name="Brachmann A."/>
            <person name="Hughes D.P."/>
        </authorList>
    </citation>
    <scope>NUCLEOTIDE SEQUENCE [LARGE SCALE GENOMIC DNA]</scope>
    <source>
        <strain evidence="1 2">Map64</strain>
    </source>
</reference>
<protein>
    <submittedName>
        <fullName evidence="1">Uncharacterized protein</fullName>
    </submittedName>
</protein>
<dbReference type="Proteomes" id="UP000226192">
    <property type="component" value="Unassembled WGS sequence"/>
</dbReference>
<accession>A0A2C5Y675</accession>
<comment type="caution">
    <text evidence="1">The sequence shown here is derived from an EMBL/GenBank/DDBJ whole genome shotgun (WGS) entry which is preliminary data.</text>
</comment>